<gene>
    <name evidence="2" type="ORF">GCM10007940_14640</name>
</gene>
<evidence type="ECO:0000259" key="1">
    <source>
        <dbReference type="Pfam" id="PF19089"/>
    </source>
</evidence>
<name>A0AA37SNP6_9BACT</name>
<protein>
    <recommendedName>
        <fullName evidence="1">DUF5777 domain-containing protein</fullName>
    </recommendedName>
</protein>
<dbReference type="Pfam" id="PF19089">
    <property type="entry name" value="DUF5777"/>
    <property type="match status" value="1"/>
</dbReference>
<evidence type="ECO:0000313" key="3">
    <source>
        <dbReference type="Proteomes" id="UP001156666"/>
    </source>
</evidence>
<dbReference type="EMBL" id="BSOH01000007">
    <property type="protein sequence ID" value="GLR16849.1"/>
    <property type="molecule type" value="Genomic_DNA"/>
</dbReference>
<reference evidence="2" key="1">
    <citation type="journal article" date="2014" name="Int. J. Syst. Evol. Microbiol.">
        <title>Complete genome sequence of Corynebacterium casei LMG S-19264T (=DSM 44701T), isolated from a smear-ripened cheese.</title>
        <authorList>
            <consortium name="US DOE Joint Genome Institute (JGI-PGF)"/>
            <person name="Walter F."/>
            <person name="Albersmeier A."/>
            <person name="Kalinowski J."/>
            <person name="Ruckert C."/>
        </authorList>
    </citation>
    <scope>NUCLEOTIDE SEQUENCE</scope>
    <source>
        <strain evidence="2">NBRC 108769</strain>
    </source>
</reference>
<keyword evidence="3" id="KW-1185">Reference proteome</keyword>
<reference evidence="2" key="2">
    <citation type="submission" date="2023-01" db="EMBL/GenBank/DDBJ databases">
        <title>Draft genome sequence of Portibacter lacus strain NBRC 108769.</title>
        <authorList>
            <person name="Sun Q."/>
            <person name="Mori K."/>
        </authorList>
    </citation>
    <scope>NUCLEOTIDE SEQUENCE</scope>
    <source>
        <strain evidence="2">NBRC 108769</strain>
    </source>
</reference>
<proteinExistence type="predicted"/>
<dbReference type="AlphaFoldDB" id="A0AA37SNP6"/>
<feature type="domain" description="DUF5777" evidence="1">
    <location>
        <begin position="28"/>
        <end position="285"/>
    </location>
</feature>
<evidence type="ECO:0000313" key="2">
    <source>
        <dbReference type="EMBL" id="GLR16849.1"/>
    </source>
</evidence>
<dbReference type="RefSeq" id="WP_235290968.1">
    <property type="nucleotide sequence ID" value="NZ_BSOH01000007.1"/>
</dbReference>
<dbReference type="Proteomes" id="UP001156666">
    <property type="component" value="Unassembled WGS sequence"/>
</dbReference>
<accession>A0AA37SNP6</accession>
<organism evidence="2 3">
    <name type="scientific">Portibacter lacus</name>
    <dbReference type="NCBI Taxonomy" id="1099794"/>
    <lineage>
        <taxon>Bacteria</taxon>
        <taxon>Pseudomonadati</taxon>
        <taxon>Bacteroidota</taxon>
        <taxon>Saprospiria</taxon>
        <taxon>Saprospirales</taxon>
        <taxon>Haliscomenobacteraceae</taxon>
        <taxon>Portibacter</taxon>
    </lineage>
</organism>
<comment type="caution">
    <text evidence="2">The sequence shown here is derived from an EMBL/GenBank/DDBJ whole genome shotgun (WGS) entry which is preliminary data.</text>
</comment>
<sequence length="287" mass="31913">MLKDLLLVLTLISVGTNLIGQDLIYETFKDRRVINNHSVETLPKRKLDVRIGHRFGNLLGETGGWQTFYGLENSTDILTGLEYGVTDAVDIGFFRTKGSSELRQNLNGFLKAKLMAQNTINNPITVTVLGMSSYSTMAKSETEGVISSFPLPAHRLSFHAQLMLARKFSPGFSLQIHGAWTYRNLVYEEDQNDLVSAGLSARIQITRVMGLILDGTYPFSNLRVAENGYYPALGIGFEFETGGGHVFQINLTNATGMSETDFIPYTTSNWADGEFRLGFTISRIFNL</sequence>
<dbReference type="InterPro" id="IPR045916">
    <property type="entry name" value="DUF5777"/>
</dbReference>